<reference evidence="8" key="1">
    <citation type="submission" date="2018-06" db="EMBL/GenBank/DDBJ databases">
        <authorList>
            <person name="Zhirakovskaya E."/>
        </authorList>
    </citation>
    <scope>NUCLEOTIDE SEQUENCE</scope>
</reference>
<protein>
    <recommendedName>
        <fullName evidence="7">ResB-like domain-containing protein</fullName>
    </recommendedName>
</protein>
<evidence type="ECO:0000259" key="7">
    <source>
        <dbReference type="Pfam" id="PF05140"/>
    </source>
</evidence>
<dbReference type="AlphaFoldDB" id="A0A3B0XZ59"/>
<feature type="transmembrane region" description="Helical" evidence="6">
    <location>
        <begin position="247"/>
        <end position="266"/>
    </location>
</feature>
<keyword evidence="4 6" id="KW-1133">Transmembrane helix</keyword>
<evidence type="ECO:0000256" key="3">
    <source>
        <dbReference type="ARBA" id="ARBA00022748"/>
    </source>
</evidence>
<dbReference type="EMBL" id="UOFM01000077">
    <property type="protein sequence ID" value="VAW73685.1"/>
    <property type="molecule type" value="Genomic_DNA"/>
</dbReference>
<name>A0A3B0XZ59_9ZZZZ</name>
<keyword evidence="3" id="KW-0201">Cytochrome c-type biogenesis</keyword>
<dbReference type="InterPro" id="IPR007816">
    <property type="entry name" value="ResB-like_domain"/>
</dbReference>
<evidence type="ECO:0000256" key="5">
    <source>
        <dbReference type="ARBA" id="ARBA00023136"/>
    </source>
</evidence>
<evidence type="ECO:0000256" key="2">
    <source>
        <dbReference type="ARBA" id="ARBA00022692"/>
    </source>
</evidence>
<organism evidence="8">
    <name type="scientific">hydrothermal vent metagenome</name>
    <dbReference type="NCBI Taxonomy" id="652676"/>
    <lineage>
        <taxon>unclassified sequences</taxon>
        <taxon>metagenomes</taxon>
        <taxon>ecological metagenomes</taxon>
    </lineage>
</organism>
<keyword evidence="2 6" id="KW-0812">Transmembrane</keyword>
<feature type="domain" description="ResB-like" evidence="7">
    <location>
        <begin position="17"/>
        <end position="130"/>
    </location>
</feature>
<proteinExistence type="predicted"/>
<keyword evidence="5 6" id="KW-0472">Membrane</keyword>
<dbReference type="GO" id="GO:0017004">
    <property type="term" value="P:cytochrome complex assembly"/>
    <property type="evidence" value="ECO:0007669"/>
    <property type="project" value="UniProtKB-KW"/>
</dbReference>
<accession>A0A3B0XZ59</accession>
<dbReference type="Pfam" id="PF05140">
    <property type="entry name" value="ResB"/>
    <property type="match status" value="1"/>
</dbReference>
<feature type="non-terminal residue" evidence="8">
    <location>
        <position position="1"/>
    </location>
</feature>
<comment type="subcellular location">
    <subcellularLocation>
        <location evidence="1">Membrane</location>
        <topology evidence="1">Multi-pass membrane protein</topology>
    </subcellularLocation>
</comment>
<evidence type="ECO:0000256" key="6">
    <source>
        <dbReference type="SAM" id="Phobius"/>
    </source>
</evidence>
<evidence type="ECO:0000256" key="4">
    <source>
        <dbReference type="ARBA" id="ARBA00022989"/>
    </source>
</evidence>
<evidence type="ECO:0000313" key="8">
    <source>
        <dbReference type="EMBL" id="VAW73685.1"/>
    </source>
</evidence>
<feature type="transmembrane region" description="Helical" evidence="6">
    <location>
        <begin position="20"/>
        <end position="38"/>
    </location>
</feature>
<dbReference type="GO" id="GO:0016020">
    <property type="term" value="C:membrane"/>
    <property type="evidence" value="ECO:0007669"/>
    <property type="project" value="UniProtKB-SubCell"/>
</dbReference>
<sequence>NLLAGLFTENRLRSNPGLLLFHLALLGVTALAVIGYLIRFEARIEIVQGGHFDPAALQAVKAGRLHPASRLEDIRFIQGPFTVDYDPGLERSHTRSQIRLPDGQGGWQKQEVGDDHPLIIGGYRLYTTWNKGFALVLSWLPKQGSPMTGAVHLPPYPGIDWNQENKWTVPGTDKILHLRLELPPRPPDEQAWQLRGDRRSDATLLVQFPTGKRRLAPGEQLELAEGMLRFDEVRGWMGYKVYYDPTLPLMFWIAMIGISGLAWHYGCRTQRPSRSVSALYAESGSAESK</sequence>
<evidence type="ECO:0000256" key="1">
    <source>
        <dbReference type="ARBA" id="ARBA00004141"/>
    </source>
</evidence>
<gene>
    <name evidence="8" type="ORF">MNBD_GAMMA14-2480</name>
</gene>